<dbReference type="EMBL" id="SNRX01000019">
    <property type="protein sequence ID" value="KAA6301450.1"/>
    <property type="molecule type" value="Genomic_DNA"/>
</dbReference>
<evidence type="ECO:0008006" key="3">
    <source>
        <dbReference type="Google" id="ProtNLM"/>
    </source>
</evidence>
<comment type="caution">
    <text evidence="1">The sequence shown here is derived from an EMBL/GenBank/DDBJ whole genome shotgun (WGS) entry which is preliminary data.</text>
</comment>
<name>A0A5M8NZ79_9BACT</name>
<protein>
    <recommendedName>
        <fullName evidence="3">IS110 family transposase</fullName>
    </recommendedName>
</protein>
<reference evidence="1 2" key="1">
    <citation type="submission" date="2019-03" db="EMBL/GenBank/DDBJ databases">
        <title>Single cell metagenomics reveals metabolic interactions within the superorganism composed of flagellate Streblomastix strix and complex community of Bacteroidetes bacteria on its surface.</title>
        <authorList>
            <person name="Treitli S.C."/>
            <person name="Kolisko M."/>
            <person name="Husnik F."/>
            <person name="Keeling P."/>
            <person name="Hampl V."/>
        </authorList>
    </citation>
    <scope>NUCLEOTIDE SEQUENCE [LARGE SCALE GENOMIC DNA]</scope>
    <source>
        <strain evidence="1">St1</strain>
    </source>
</reference>
<organism evidence="1 2">
    <name type="scientific">Candidatus Ordinivivax streblomastigis</name>
    <dbReference type="NCBI Taxonomy" id="2540710"/>
    <lineage>
        <taxon>Bacteria</taxon>
        <taxon>Pseudomonadati</taxon>
        <taxon>Bacteroidota</taxon>
        <taxon>Bacteroidia</taxon>
        <taxon>Bacteroidales</taxon>
        <taxon>Candidatus Ordinivivax</taxon>
    </lineage>
</organism>
<evidence type="ECO:0000313" key="2">
    <source>
        <dbReference type="Proteomes" id="UP000324575"/>
    </source>
</evidence>
<evidence type="ECO:0000313" key="1">
    <source>
        <dbReference type="EMBL" id="KAA6301450.1"/>
    </source>
</evidence>
<sequence length="34" mass="3844">MNKVCGLDVYKDSAFACILDEKKQKVITKDIPQT</sequence>
<gene>
    <name evidence="1" type="ORF">EZS26_002437</name>
</gene>
<accession>A0A5M8NZ79</accession>
<dbReference type="AlphaFoldDB" id="A0A5M8NZ79"/>
<dbReference type="Proteomes" id="UP000324575">
    <property type="component" value="Unassembled WGS sequence"/>
</dbReference>
<proteinExistence type="predicted"/>